<dbReference type="GO" id="GO:0000028">
    <property type="term" value="P:ribosomal small subunit assembly"/>
    <property type="evidence" value="ECO:0007669"/>
    <property type="project" value="TreeGrafter"/>
</dbReference>
<evidence type="ECO:0000259" key="4">
    <source>
        <dbReference type="PROSITE" id="PS50102"/>
    </source>
</evidence>
<dbReference type="PANTHER" id="PTHR13191">
    <property type="entry name" value="RIBOSOMAL RNA PROCESSING PROTEIN 7-RELATED"/>
    <property type="match status" value="1"/>
</dbReference>
<name>A0A7S2TUF4_9EUKA</name>
<dbReference type="Pfam" id="PF17799">
    <property type="entry name" value="RRM_Rrp7"/>
    <property type="match status" value="1"/>
</dbReference>
<dbReference type="GO" id="GO:0006364">
    <property type="term" value="P:rRNA processing"/>
    <property type="evidence" value="ECO:0007669"/>
    <property type="project" value="TreeGrafter"/>
</dbReference>
<organism evidence="5">
    <name type="scientific">Lotharella oceanica</name>
    <dbReference type="NCBI Taxonomy" id="641309"/>
    <lineage>
        <taxon>Eukaryota</taxon>
        <taxon>Sar</taxon>
        <taxon>Rhizaria</taxon>
        <taxon>Cercozoa</taxon>
        <taxon>Chlorarachniophyceae</taxon>
        <taxon>Lotharella</taxon>
    </lineage>
</organism>
<evidence type="ECO:0000256" key="3">
    <source>
        <dbReference type="SAM" id="MobiDB-lite"/>
    </source>
</evidence>
<dbReference type="PROSITE" id="PS50102">
    <property type="entry name" value="RRM"/>
    <property type="match status" value="1"/>
</dbReference>
<sequence length="291" mass="34154">MPKRKKEGPVRKDEGGKKKKKGKLENARGLVLPKGYRILRLKLSENTVAVRYLYFKRHTSSSPGEQGPTLFVTNIPSNFDFQNVTNLFSLYGDVEGVEFVENLYFPGVSAEKPRSARVIFENEEAIEKIMSVSKKDVVAPYEPPNLATGMKKYLMEYKRERPDTEKLQIQVDRFMEAFDVRAKEEKENLDVKEVDEDGFELVKRKSRKMRGSVAPKITGKLLLKRQIKHWCTHCTLHAEIKQKKRKEPVVNFYRDQKRLQQAKKLALLRKKFEEDRQRIAEMRQNRKFKPY</sequence>
<proteinExistence type="inferred from homology"/>
<dbReference type="PANTHER" id="PTHR13191:SF0">
    <property type="entry name" value="RIBOSOMAL RNA-PROCESSING PROTEIN 7 HOMOLOG A-RELATED"/>
    <property type="match status" value="1"/>
</dbReference>
<evidence type="ECO:0000256" key="1">
    <source>
        <dbReference type="ARBA" id="ARBA00006110"/>
    </source>
</evidence>
<dbReference type="InterPro" id="IPR040447">
    <property type="entry name" value="RRM_Rrp7"/>
</dbReference>
<dbReference type="GO" id="GO:0034456">
    <property type="term" value="C:UTP-C complex"/>
    <property type="evidence" value="ECO:0007669"/>
    <property type="project" value="TreeGrafter"/>
</dbReference>
<dbReference type="Gene3D" id="6.10.250.1770">
    <property type="match status" value="1"/>
</dbReference>
<comment type="similarity">
    <text evidence="1">Belongs to the RRP7 family.</text>
</comment>
<dbReference type="SUPFAM" id="SSF54928">
    <property type="entry name" value="RNA-binding domain, RBD"/>
    <property type="match status" value="1"/>
</dbReference>
<dbReference type="InterPro" id="IPR040446">
    <property type="entry name" value="RRP7"/>
</dbReference>
<feature type="region of interest" description="Disordered" evidence="3">
    <location>
        <begin position="1"/>
        <end position="24"/>
    </location>
</feature>
<dbReference type="AlphaFoldDB" id="A0A7S2TUF4"/>
<feature type="compositionally biased region" description="Basic and acidic residues" evidence="3">
    <location>
        <begin position="7"/>
        <end position="16"/>
    </location>
</feature>
<dbReference type="InterPro" id="IPR035979">
    <property type="entry name" value="RBD_domain_sf"/>
</dbReference>
<keyword evidence="2" id="KW-0694">RNA-binding</keyword>
<dbReference type="InterPro" id="IPR012677">
    <property type="entry name" value="Nucleotide-bd_a/b_plait_sf"/>
</dbReference>
<dbReference type="GO" id="GO:0003723">
    <property type="term" value="F:RNA binding"/>
    <property type="evidence" value="ECO:0007669"/>
    <property type="project" value="UniProtKB-UniRule"/>
</dbReference>
<dbReference type="GO" id="GO:0032545">
    <property type="term" value="C:CURI complex"/>
    <property type="evidence" value="ECO:0007669"/>
    <property type="project" value="TreeGrafter"/>
</dbReference>
<dbReference type="EMBL" id="HBHP01022542">
    <property type="protein sequence ID" value="CAD9770041.1"/>
    <property type="molecule type" value="Transcribed_RNA"/>
</dbReference>
<evidence type="ECO:0000313" key="5">
    <source>
        <dbReference type="EMBL" id="CAD9770041.1"/>
    </source>
</evidence>
<reference evidence="5" key="1">
    <citation type="submission" date="2021-01" db="EMBL/GenBank/DDBJ databases">
        <authorList>
            <person name="Corre E."/>
            <person name="Pelletier E."/>
            <person name="Niang G."/>
            <person name="Scheremetjew M."/>
            <person name="Finn R."/>
            <person name="Kale V."/>
            <person name="Holt S."/>
            <person name="Cochrane G."/>
            <person name="Meng A."/>
            <person name="Brown T."/>
            <person name="Cohen L."/>
        </authorList>
    </citation>
    <scope>NUCLEOTIDE SEQUENCE</scope>
    <source>
        <strain evidence="5">CCMP622</strain>
    </source>
</reference>
<gene>
    <name evidence="5" type="ORF">LSP00402_LOCUS14026</name>
</gene>
<dbReference type="InterPro" id="IPR000504">
    <property type="entry name" value="RRM_dom"/>
</dbReference>
<evidence type="ECO:0000256" key="2">
    <source>
        <dbReference type="PROSITE-ProRule" id="PRU00176"/>
    </source>
</evidence>
<dbReference type="Pfam" id="PF12923">
    <property type="entry name" value="RRP7"/>
    <property type="match status" value="1"/>
</dbReference>
<dbReference type="InterPro" id="IPR024326">
    <property type="entry name" value="RRP7_C"/>
</dbReference>
<accession>A0A7S2TUF4</accession>
<dbReference type="Gene3D" id="3.30.70.330">
    <property type="match status" value="1"/>
</dbReference>
<protein>
    <recommendedName>
        <fullName evidence="4">RRM domain-containing protein</fullName>
    </recommendedName>
</protein>
<feature type="domain" description="RRM" evidence="4">
    <location>
        <begin position="68"/>
        <end position="160"/>
    </location>
</feature>